<evidence type="ECO:0000313" key="3">
    <source>
        <dbReference type="Proteomes" id="UP001054902"/>
    </source>
</evidence>
<comment type="caution">
    <text evidence="2">The sequence shown here is derived from an EMBL/GenBank/DDBJ whole genome shotgun (WGS) entry which is preliminary data.</text>
</comment>
<feature type="transmembrane region" description="Helical" evidence="1">
    <location>
        <begin position="220"/>
        <end position="239"/>
    </location>
</feature>
<dbReference type="EMBL" id="BLLK01000022">
    <property type="protein sequence ID" value="GFH46043.1"/>
    <property type="molecule type" value="Genomic_DNA"/>
</dbReference>
<evidence type="ECO:0000256" key="1">
    <source>
        <dbReference type="SAM" id="Phobius"/>
    </source>
</evidence>
<protein>
    <submittedName>
        <fullName evidence="2">Uncharacterized protein</fullName>
    </submittedName>
</protein>
<dbReference type="AlphaFoldDB" id="A0AAD3CHP1"/>
<reference evidence="2 3" key="1">
    <citation type="journal article" date="2021" name="Sci. Rep.">
        <title>The genome of the diatom Chaetoceros tenuissimus carries an ancient integrated fragment of an extant virus.</title>
        <authorList>
            <person name="Hongo Y."/>
            <person name="Kimura K."/>
            <person name="Takaki Y."/>
            <person name="Yoshida Y."/>
            <person name="Baba S."/>
            <person name="Kobayashi G."/>
            <person name="Nagasaki K."/>
            <person name="Hano T."/>
            <person name="Tomaru Y."/>
        </authorList>
    </citation>
    <scope>NUCLEOTIDE SEQUENCE [LARGE SCALE GENOMIC DNA]</scope>
    <source>
        <strain evidence="2 3">NIES-3715</strain>
    </source>
</reference>
<accession>A0AAD3CHP1</accession>
<organism evidence="2 3">
    <name type="scientific">Chaetoceros tenuissimus</name>
    <dbReference type="NCBI Taxonomy" id="426638"/>
    <lineage>
        <taxon>Eukaryota</taxon>
        <taxon>Sar</taxon>
        <taxon>Stramenopiles</taxon>
        <taxon>Ochrophyta</taxon>
        <taxon>Bacillariophyta</taxon>
        <taxon>Coscinodiscophyceae</taxon>
        <taxon>Chaetocerotophycidae</taxon>
        <taxon>Chaetocerotales</taxon>
        <taxon>Chaetocerotaceae</taxon>
        <taxon>Chaetoceros</taxon>
    </lineage>
</organism>
<keyword evidence="3" id="KW-1185">Reference proteome</keyword>
<keyword evidence="1" id="KW-0812">Transmembrane</keyword>
<name>A0AAD3CHP1_9STRA</name>
<proteinExistence type="predicted"/>
<feature type="transmembrane region" description="Helical" evidence="1">
    <location>
        <begin position="268"/>
        <end position="290"/>
    </location>
</feature>
<keyword evidence="1" id="KW-0472">Membrane</keyword>
<dbReference type="Proteomes" id="UP001054902">
    <property type="component" value="Unassembled WGS sequence"/>
</dbReference>
<feature type="transmembrane region" description="Helical" evidence="1">
    <location>
        <begin position="311"/>
        <end position="333"/>
    </location>
</feature>
<sequence>MEDFLDAIDEEHKCDDLPLTIDGIQYCFDTDNSNESLEAIRIAAKMISFAALYRLPYNIAIFLLRQMQGSSYFDGKESVLKEFNQIVDEFRDVGSWTKIKFREGLNLRLKRQYLNSNRQKYNPISRSSIFMKKYAYQEAKTAVKEANRTKCPAKLVKKQEIEAMVEELDIKSEFAQEEDDLLGELLLTFFPKQNKVLIKMHRVLSSKKANTLKAAGRAGVISYCILNFVWYTGAIIWNWKRFNSNPNMIFMEGRIQALLFSVRKFGRVLSTVYMGSKITMLTRFSLAILLAPFGNKILQQTRRRLKVSTDLALAILTAFMITVSILLWGVMILSDAAFGKTSIGSFAM</sequence>
<keyword evidence="1" id="KW-1133">Transmembrane helix</keyword>
<evidence type="ECO:0000313" key="2">
    <source>
        <dbReference type="EMBL" id="GFH46043.1"/>
    </source>
</evidence>
<gene>
    <name evidence="2" type="ORF">CTEN210_02517</name>
</gene>